<name>A0A9D2BXV7_9FIRM</name>
<gene>
    <name evidence="1" type="ORF">H9841_01385</name>
</gene>
<proteinExistence type="predicted"/>
<dbReference type="EMBL" id="DXDX01000031">
    <property type="protein sequence ID" value="HIY20539.1"/>
    <property type="molecule type" value="Genomic_DNA"/>
</dbReference>
<accession>A0A9D2BXV7</accession>
<reference evidence="1" key="1">
    <citation type="journal article" date="2021" name="PeerJ">
        <title>Extensive microbial diversity within the chicken gut microbiome revealed by metagenomics and culture.</title>
        <authorList>
            <person name="Gilroy R."/>
            <person name="Ravi A."/>
            <person name="Getino M."/>
            <person name="Pursley I."/>
            <person name="Horton D.L."/>
            <person name="Alikhan N.F."/>
            <person name="Baker D."/>
            <person name="Gharbi K."/>
            <person name="Hall N."/>
            <person name="Watson M."/>
            <person name="Adriaenssens E.M."/>
            <person name="Foster-Nyarko E."/>
            <person name="Jarju S."/>
            <person name="Secka A."/>
            <person name="Antonio M."/>
            <person name="Oren A."/>
            <person name="Chaudhuri R.R."/>
            <person name="La Ragione R."/>
            <person name="Hildebrand F."/>
            <person name="Pallen M.J."/>
        </authorList>
    </citation>
    <scope>NUCLEOTIDE SEQUENCE</scope>
    <source>
        <strain evidence="1">ChiBcec16_6824</strain>
    </source>
</reference>
<evidence type="ECO:0000313" key="2">
    <source>
        <dbReference type="Proteomes" id="UP000823868"/>
    </source>
</evidence>
<comment type="caution">
    <text evidence="1">The sequence shown here is derived from an EMBL/GenBank/DDBJ whole genome shotgun (WGS) entry which is preliminary data.</text>
</comment>
<dbReference type="SUPFAM" id="SSF160719">
    <property type="entry name" value="gpW/gp25-like"/>
    <property type="match status" value="1"/>
</dbReference>
<sequence length="118" mass="13070">MELKLRDGDYVSDGLGGVERVEGAEELLQRVLWKLAVRRGSFPLLPELGSQLHLLTRAKPAERSALASQYAAEALADEPDLHLQAVTLTESGREGRLRLELMWQGETFTVETVLGGRE</sequence>
<organism evidence="1 2">
    <name type="scientific">Candidatus Flavonifractor merdigallinarum</name>
    <dbReference type="NCBI Taxonomy" id="2838589"/>
    <lineage>
        <taxon>Bacteria</taxon>
        <taxon>Bacillati</taxon>
        <taxon>Bacillota</taxon>
        <taxon>Clostridia</taxon>
        <taxon>Eubacteriales</taxon>
        <taxon>Oscillospiraceae</taxon>
        <taxon>Flavonifractor</taxon>
    </lineage>
</organism>
<evidence type="ECO:0008006" key="3">
    <source>
        <dbReference type="Google" id="ProtNLM"/>
    </source>
</evidence>
<dbReference type="Gene3D" id="3.10.450.40">
    <property type="match status" value="1"/>
</dbReference>
<reference evidence="1" key="2">
    <citation type="submission" date="2021-04" db="EMBL/GenBank/DDBJ databases">
        <authorList>
            <person name="Gilroy R."/>
        </authorList>
    </citation>
    <scope>NUCLEOTIDE SEQUENCE</scope>
    <source>
        <strain evidence="1">ChiBcec16_6824</strain>
    </source>
</reference>
<evidence type="ECO:0000313" key="1">
    <source>
        <dbReference type="EMBL" id="HIY20539.1"/>
    </source>
</evidence>
<dbReference type="Proteomes" id="UP000823868">
    <property type="component" value="Unassembled WGS sequence"/>
</dbReference>
<dbReference type="AlphaFoldDB" id="A0A9D2BXV7"/>
<protein>
    <recommendedName>
        <fullName evidence="3">DUF2634 domain-containing protein</fullName>
    </recommendedName>
</protein>